<comment type="caution">
    <text evidence="5">The sequence shown here is derived from an EMBL/GenBank/DDBJ whole genome shotgun (WGS) entry which is preliminary data.</text>
</comment>
<sequence length="239" mass="26406">MNWFEGALSVKAVMMSDRRPVIKLVVDQKKKDKDTAFILRQAAQRQIPVERWPREKIDQQALGRTHGGILALAGDRNYQSVQECLDAPQPFIAVLEGIEDPFNLGYAFRTLYAAGCTGVLMGSRDWQTAQPTIVKSSAGASEQLAWCLCEDLGAAVRQCRQAGCVLYCAQRSDAIDYFDADFNQPIVLAIGGELRGLSRDVLEQSDQNIVIPYARPVRSALNGTSAVAAISFEVVRQRR</sequence>
<dbReference type="EMBL" id="QRUP01000034">
    <property type="protein sequence ID" value="RGR67107.1"/>
    <property type="molecule type" value="Genomic_DNA"/>
</dbReference>
<evidence type="ECO:0000256" key="2">
    <source>
        <dbReference type="ARBA" id="ARBA00022603"/>
    </source>
</evidence>
<reference evidence="5 6" key="1">
    <citation type="submission" date="2018-08" db="EMBL/GenBank/DDBJ databases">
        <title>A genome reference for cultivated species of the human gut microbiota.</title>
        <authorList>
            <person name="Zou Y."/>
            <person name="Xue W."/>
            <person name="Luo G."/>
        </authorList>
    </citation>
    <scope>NUCLEOTIDE SEQUENCE [LARGE SCALE GENOMIC DNA]</scope>
    <source>
        <strain evidence="5 6">AF24-29</strain>
    </source>
</reference>
<proteinExistence type="inferred from homology"/>
<name>A0A412FG37_9FIRM</name>
<dbReference type="GO" id="GO:0005829">
    <property type="term" value="C:cytosol"/>
    <property type="evidence" value="ECO:0007669"/>
    <property type="project" value="TreeGrafter"/>
</dbReference>
<accession>A0A412FG37</accession>
<dbReference type="CDD" id="cd18103">
    <property type="entry name" value="SpoU-like_RlmB"/>
    <property type="match status" value="1"/>
</dbReference>
<feature type="domain" description="RNA 2-O ribose methyltransferase substrate binding" evidence="4">
    <location>
        <begin position="3"/>
        <end position="79"/>
    </location>
</feature>
<dbReference type="SUPFAM" id="SSF55315">
    <property type="entry name" value="L30e-like"/>
    <property type="match status" value="1"/>
</dbReference>
<keyword evidence="6" id="KW-1185">Reference proteome</keyword>
<dbReference type="GO" id="GO:0032259">
    <property type="term" value="P:methylation"/>
    <property type="evidence" value="ECO:0007669"/>
    <property type="project" value="UniProtKB-KW"/>
</dbReference>
<dbReference type="InterPro" id="IPR029026">
    <property type="entry name" value="tRNA_m1G_MTases_N"/>
</dbReference>
<dbReference type="Pfam" id="PF00588">
    <property type="entry name" value="SpoU_methylase"/>
    <property type="match status" value="1"/>
</dbReference>
<comment type="similarity">
    <text evidence="1">Belongs to the class IV-like SAM-binding methyltransferase superfamily. RNA methyltransferase TrmH family.</text>
</comment>
<evidence type="ECO:0000313" key="6">
    <source>
        <dbReference type="Proteomes" id="UP000284178"/>
    </source>
</evidence>
<gene>
    <name evidence="5" type="ORF">DWY25_17235</name>
</gene>
<keyword evidence="2 5" id="KW-0489">Methyltransferase</keyword>
<evidence type="ECO:0000259" key="4">
    <source>
        <dbReference type="SMART" id="SM00967"/>
    </source>
</evidence>
<dbReference type="Gene3D" id="3.30.1330.30">
    <property type="match status" value="1"/>
</dbReference>
<keyword evidence="3 5" id="KW-0808">Transferase</keyword>
<dbReference type="GO" id="GO:0006396">
    <property type="term" value="P:RNA processing"/>
    <property type="evidence" value="ECO:0007669"/>
    <property type="project" value="InterPro"/>
</dbReference>
<dbReference type="GO" id="GO:0008173">
    <property type="term" value="F:RNA methyltransferase activity"/>
    <property type="evidence" value="ECO:0007669"/>
    <property type="project" value="InterPro"/>
</dbReference>
<evidence type="ECO:0000256" key="1">
    <source>
        <dbReference type="ARBA" id="ARBA00007228"/>
    </source>
</evidence>
<dbReference type="GeneID" id="83017141"/>
<dbReference type="InterPro" id="IPR029064">
    <property type="entry name" value="Ribosomal_eL30-like_sf"/>
</dbReference>
<dbReference type="PANTHER" id="PTHR46429">
    <property type="entry name" value="23S RRNA (GUANOSINE-2'-O-)-METHYLTRANSFERASE RLMB"/>
    <property type="match status" value="1"/>
</dbReference>
<dbReference type="InterPro" id="IPR013123">
    <property type="entry name" value="SpoU_subst-bd"/>
</dbReference>
<dbReference type="SUPFAM" id="SSF75217">
    <property type="entry name" value="alpha/beta knot"/>
    <property type="match status" value="1"/>
</dbReference>
<evidence type="ECO:0000313" key="5">
    <source>
        <dbReference type="EMBL" id="RGR67107.1"/>
    </source>
</evidence>
<dbReference type="Proteomes" id="UP000284178">
    <property type="component" value="Unassembled WGS sequence"/>
</dbReference>
<evidence type="ECO:0000256" key="3">
    <source>
        <dbReference type="ARBA" id="ARBA00022679"/>
    </source>
</evidence>
<dbReference type="InterPro" id="IPR029028">
    <property type="entry name" value="Alpha/beta_knot_MTases"/>
</dbReference>
<dbReference type="AlphaFoldDB" id="A0A412FG37"/>
<dbReference type="InterPro" id="IPR001537">
    <property type="entry name" value="SpoU_MeTrfase"/>
</dbReference>
<dbReference type="PANTHER" id="PTHR46429:SF1">
    <property type="entry name" value="23S RRNA (GUANOSINE-2'-O-)-METHYLTRANSFERASE RLMB"/>
    <property type="match status" value="1"/>
</dbReference>
<dbReference type="Gene3D" id="3.40.1280.10">
    <property type="match status" value="1"/>
</dbReference>
<organism evidence="5 6">
    <name type="scientific">Holdemania filiformis</name>
    <dbReference type="NCBI Taxonomy" id="61171"/>
    <lineage>
        <taxon>Bacteria</taxon>
        <taxon>Bacillati</taxon>
        <taxon>Bacillota</taxon>
        <taxon>Erysipelotrichia</taxon>
        <taxon>Erysipelotrichales</taxon>
        <taxon>Erysipelotrichaceae</taxon>
        <taxon>Holdemania</taxon>
    </lineage>
</organism>
<dbReference type="RefSeq" id="WP_117896318.1">
    <property type="nucleotide sequence ID" value="NZ_CABJCV010000034.1"/>
</dbReference>
<dbReference type="InterPro" id="IPR004441">
    <property type="entry name" value="rRNA_MeTrfase_TrmH"/>
</dbReference>
<protein>
    <submittedName>
        <fullName evidence="5">RNA methyltransferase</fullName>
    </submittedName>
</protein>
<dbReference type="Pfam" id="PF08032">
    <property type="entry name" value="SpoU_sub_bind"/>
    <property type="match status" value="1"/>
</dbReference>
<dbReference type="SMART" id="SM00967">
    <property type="entry name" value="SpoU_sub_bind"/>
    <property type="match status" value="1"/>
</dbReference>
<dbReference type="GO" id="GO:0003723">
    <property type="term" value="F:RNA binding"/>
    <property type="evidence" value="ECO:0007669"/>
    <property type="project" value="InterPro"/>
</dbReference>